<dbReference type="Proteomes" id="UP000314983">
    <property type="component" value="Chromosome 18"/>
</dbReference>
<reference evidence="3 4" key="1">
    <citation type="submission" date="2020-05" db="EMBL/GenBank/DDBJ databases">
        <title>Electrophorus electricus (electric eel) genome, fEleEle1, primary haplotype.</title>
        <authorList>
            <person name="Myers G."/>
            <person name="Meyer A."/>
            <person name="Fedrigo O."/>
            <person name="Formenti G."/>
            <person name="Rhie A."/>
            <person name="Tracey A."/>
            <person name="Sims Y."/>
            <person name="Jarvis E.D."/>
        </authorList>
    </citation>
    <scope>NUCLEOTIDE SEQUENCE [LARGE SCALE GENOMIC DNA]</scope>
</reference>
<dbReference type="InterPro" id="IPR039878">
    <property type="entry name" value="RBM33"/>
</dbReference>
<dbReference type="AlphaFoldDB" id="A0AAY5E8J3"/>
<accession>A0AAY5E8J3</accession>
<dbReference type="CDD" id="cd00590">
    <property type="entry name" value="RRM_SF"/>
    <property type="match status" value="1"/>
</dbReference>
<dbReference type="SMART" id="SM00360">
    <property type="entry name" value="RRM"/>
    <property type="match status" value="1"/>
</dbReference>
<dbReference type="SUPFAM" id="SSF54928">
    <property type="entry name" value="RNA-binding domain, RBD"/>
    <property type="match status" value="1"/>
</dbReference>
<name>A0AAY5E8J3_ELEEL</name>
<dbReference type="PANTHER" id="PTHR22014:SF2">
    <property type="entry name" value="RNA-BINDING PROTEIN 33"/>
    <property type="match status" value="1"/>
</dbReference>
<sequence length="117" mass="12705">MANQTNRVVVPGLGRGRGAPGGRGGGRVMMPANRQSPRGPDLQPSTVSIDGLSSSTTEKQIKNLLNSIGPIQMFKMLPQQRKAIAKFVNPQHALSFQHSFHRHMIDLSHIDVTIIDG</sequence>
<keyword evidence="4" id="KW-1185">Reference proteome</keyword>
<dbReference type="Gene3D" id="3.30.70.330">
    <property type="match status" value="1"/>
</dbReference>
<protein>
    <recommendedName>
        <fullName evidence="2">RRM domain-containing protein</fullName>
    </recommendedName>
</protein>
<dbReference type="GeneTree" id="ENSGT00530000063891"/>
<dbReference type="Ensembl" id="ENSEEET00000058462.1">
    <property type="protein sequence ID" value="ENSEEEP00000053185.1"/>
    <property type="gene ID" value="ENSEEEG00000028189.1"/>
</dbReference>
<evidence type="ECO:0000313" key="3">
    <source>
        <dbReference type="Ensembl" id="ENSEEEP00000053185.1"/>
    </source>
</evidence>
<evidence type="ECO:0000256" key="1">
    <source>
        <dbReference type="SAM" id="MobiDB-lite"/>
    </source>
</evidence>
<feature type="compositionally biased region" description="Gly residues" evidence="1">
    <location>
        <begin position="13"/>
        <end position="27"/>
    </location>
</feature>
<dbReference type="GO" id="GO:0003723">
    <property type="term" value="F:RNA binding"/>
    <property type="evidence" value="ECO:0007669"/>
    <property type="project" value="InterPro"/>
</dbReference>
<dbReference type="InterPro" id="IPR012677">
    <property type="entry name" value="Nucleotide-bd_a/b_plait_sf"/>
</dbReference>
<organism evidence="3 4">
    <name type="scientific">Electrophorus electricus</name>
    <name type="common">Electric eel</name>
    <name type="synonym">Gymnotus electricus</name>
    <dbReference type="NCBI Taxonomy" id="8005"/>
    <lineage>
        <taxon>Eukaryota</taxon>
        <taxon>Metazoa</taxon>
        <taxon>Chordata</taxon>
        <taxon>Craniata</taxon>
        <taxon>Vertebrata</taxon>
        <taxon>Euteleostomi</taxon>
        <taxon>Actinopterygii</taxon>
        <taxon>Neopterygii</taxon>
        <taxon>Teleostei</taxon>
        <taxon>Ostariophysi</taxon>
        <taxon>Gymnotiformes</taxon>
        <taxon>Gymnotoidei</taxon>
        <taxon>Gymnotidae</taxon>
        <taxon>Electrophorus</taxon>
    </lineage>
</organism>
<evidence type="ECO:0000313" key="4">
    <source>
        <dbReference type="Proteomes" id="UP000314983"/>
    </source>
</evidence>
<dbReference type="InterPro" id="IPR000504">
    <property type="entry name" value="RRM_dom"/>
</dbReference>
<proteinExistence type="predicted"/>
<feature type="domain" description="RRM" evidence="2">
    <location>
        <begin position="46"/>
        <end position="113"/>
    </location>
</feature>
<dbReference type="InterPro" id="IPR035979">
    <property type="entry name" value="RBD_domain_sf"/>
</dbReference>
<reference evidence="3" key="3">
    <citation type="submission" date="2025-09" db="UniProtKB">
        <authorList>
            <consortium name="Ensembl"/>
        </authorList>
    </citation>
    <scope>IDENTIFICATION</scope>
</reference>
<feature type="region of interest" description="Disordered" evidence="1">
    <location>
        <begin position="1"/>
        <end position="46"/>
    </location>
</feature>
<evidence type="ECO:0000259" key="2">
    <source>
        <dbReference type="SMART" id="SM00360"/>
    </source>
</evidence>
<dbReference type="PANTHER" id="PTHR22014">
    <property type="entry name" value="RNA-BINDING PROTEIN 33"/>
    <property type="match status" value="1"/>
</dbReference>
<reference evidence="3" key="2">
    <citation type="submission" date="2025-08" db="UniProtKB">
        <authorList>
            <consortium name="Ensembl"/>
        </authorList>
    </citation>
    <scope>IDENTIFICATION</scope>
</reference>